<evidence type="ECO:0000256" key="3">
    <source>
        <dbReference type="SAM" id="MobiDB-lite"/>
    </source>
</evidence>
<organism evidence="4 5">
    <name type="scientific">Allomyces macrogynus (strain ATCC 38327)</name>
    <name type="common">Allomyces javanicus var. macrogynus</name>
    <dbReference type="NCBI Taxonomy" id="578462"/>
    <lineage>
        <taxon>Eukaryota</taxon>
        <taxon>Fungi</taxon>
        <taxon>Fungi incertae sedis</taxon>
        <taxon>Blastocladiomycota</taxon>
        <taxon>Blastocladiomycetes</taxon>
        <taxon>Blastocladiales</taxon>
        <taxon>Blastocladiaceae</taxon>
        <taxon>Allomyces</taxon>
    </lineage>
</organism>
<gene>
    <name evidence="4" type="ORF">AMAG_19916</name>
</gene>
<dbReference type="OrthoDB" id="8775810at2759"/>
<dbReference type="Pfam" id="PF11719">
    <property type="entry name" value="Drc1-Sld2"/>
    <property type="match status" value="1"/>
</dbReference>
<sequence>MPTATEPTAIKMAAAGAGAASKTSASGSTPKDMVKLLKAEIKAWEKEFAAKNGHKPSKQDVMADPEMFEIFKAYSKLKAAAKPGAADDEDDEPAAPAPVPAVTSPAQASPTNEASPTSDTVELPGTASARPGTASSVSRAEALRKHQAIRKKQTANVGRVIAGGADFSSSPVASVPIALPTTLDTTPTTAAPELAPISPFSPIKLDDEVVAHPTTMHIIAPEVTVEHDHTDDNSDDGAAAADARAIRERTTSDSQDRLRPGHASKDRGDSSSKSSVRSGTPVSQSEDPYEALDKDAAPAKGEVINTAAVMEALHLEPSATHLT</sequence>
<keyword evidence="2" id="KW-0539">Nucleus</keyword>
<proteinExistence type="predicted"/>
<dbReference type="GO" id="GO:0006260">
    <property type="term" value="P:DNA replication"/>
    <property type="evidence" value="ECO:0007669"/>
    <property type="project" value="InterPro"/>
</dbReference>
<dbReference type="VEuPathDB" id="FungiDB:AMAG_19916"/>
<comment type="subcellular location">
    <subcellularLocation>
        <location evidence="1">Nucleus</location>
    </subcellularLocation>
</comment>
<evidence type="ECO:0000313" key="4">
    <source>
        <dbReference type="EMBL" id="KNE69348.1"/>
    </source>
</evidence>
<dbReference type="GO" id="GO:0005634">
    <property type="term" value="C:nucleus"/>
    <property type="evidence" value="ECO:0007669"/>
    <property type="project" value="UniProtKB-SubCell"/>
</dbReference>
<dbReference type="Proteomes" id="UP000054350">
    <property type="component" value="Unassembled WGS sequence"/>
</dbReference>
<feature type="region of interest" description="Disordered" evidence="3">
    <location>
        <begin position="222"/>
        <end position="298"/>
    </location>
</feature>
<dbReference type="CDD" id="cd22289">
    <property type="entry name" value="RecQL4_SLD2_NTD"/>
    <property type="match status" value="1"/>
</dbReference>
<evidence type="ECO:0000256" key="1">
    <source>
        <dbReference type="ARBA" id="ARBA00004123"/>
    </source>
</evidence>
<feature type="compositionally biased region" description="Low complexity" evidence="3">
    <location>
        <begin position="271"/>
        <end position="283"/>
    </location>
</feature>
<dbReference type="EMBL" id="GG745360">
    <property type="protein sequence ID" value="KNE69348.1"/>
    <property type="molecule type" value="Genomic_DNA"/>
</dbReference>
<evidence type="ECO:0000313" key="5">
    <source>
        <dbReference type="Proteomes" id="UP000054350"/>
    </source>
</evidence>
<dbReference type="InterPro" id="IPR021110">
    <property type="entry name" value="DNA_rep_checkpnt_protein"/>
</dbReference>
<protein>
    <recommendedName>
        <fullName evidence="6">DNA replication regulator SLD2</fullName>
    </recommendedName>
</protein>
<reference evidence="5" key="2">
    <citation type="submission" date="2009-11" db="EMBL/GenBank/DDBJ databases">
        <title>The Genome Sequence of Allomyces macrogynus strain ATCC 38327.</title>
        <authorList>
            <consortium name="The Broad Institute Genome Sequencing Platform"/>
            <person name="Russ C."/>
            <person name="Cuomo C."/>
            <person name="Shea T."/>
            <person name="Young S.K."/>
            <person name="Zeng Q."/>
            <person name="Koehrsen M."/>
            <person name="Haas B."/>
            <person name="Borodovsky M."/>
            <person name="Guigo R."/>
            <person name="Alvarado L."/>
            <person name="Berlin A."/>
            <person name="Borenstein D."/>
            <person name="Chen Z."/>
            <person name="Engels R."/>
            <person name="Freedman E."/>
            <person name="Gellesch M."/>
            <person name="Goldberg J."/>
            <person name="Griggs A."/>
            <person name="Gujja S."/>
            <person name="Heiman D."/>
            <person name="Hepburn T."/>
            <person name="Howarth C."/>
            <person name="Jen D."/>
            <person name="Larson L."/>
            <person name="Lewis B."/>
            <person name="Mehta T."/>
            <person name="Park D."/>
            <person name="Pearson M."/>
            <person name="Roberts A."/>
            <person name="Saif S."/>
            <person name="Shenoy N."/>
            <person name="Sisk P."/>
            <person name="Stolte C."/>
            <person name="Sykes S."/>
            <person name="Walk T."/>
            <person name="White J."/>
            <person name="Yandava C."/>
            <person name="Burger G."/>
            <person name="Gray M.W."/>
            <person name="Holland P.W.H."/>
            <person name="King N."/>
            <person name="Lang F.B.F."/>
            <person name="Roger A.J."/>
            <person name="Ruiz-Trillo I."/>
            <person name="Lander E."/>
            <person name="Nusbaum C."/>
        </authorList>
    </citation>
    <scope>NUCLEOTIDE SEQUENCE [LARGE SCALE GENOMIC DNA]</scope>
    <source>
        <strain evidence="5">ATCC 38327</strain>
    </source>
</reference>
<dbReference type="Gene3D" id="1.10.10.1460">
    <property type="match status" value="1"/>
</dbReference>
<dbReference type="AlphaFoldDB" id="A0A0L0T3C7"/>
<name>A0A0L0T3C7_ALLM3</name>
<feature type="region of interest" description="Disordered" evidence="3">
    <location>
        <begin position="79"/>
        <end position="151"/>
    </location>
</feature>
<evidence type="ECO:0008006" key="6">
    <source>
        <dbReference type="Google" id="ProtNLM"/>
    </source>
</evidence>
<keyword evidence="5" id="KW-1185">Reference proteome</keyword>
<accession>A0A0L0T3C7</accession>
<evidence type="ECO:0000256" key="2">
    <source>
        <dbReference type="ARBA" id="ARBA00023242"/>
    </source>
</evidence>
<feature type="compositionally biased region" description="Low complexity" evidence="3">
    <location>
        <begin position="100"/>
        <end position="111"/>
    </location>
</feature>
<reference evidence="4 5" key="1">
    <citation type="submission" date="2009-11" db="EMBL/GenBank/DDBJ databases">
        <title>Annotation of Allomyces macrogynus ATCC 38327.</title>
        <authorList>
            <consortium name="The Broad Institute Genome Sequencing Platform"/>
            <person name="Russ C."/>
            <person name="Cuomo C."/>
            <person name="Burger G."/>
            <person name="Gray M.W."/>
            <person name="Holland P.W.H."/>
            <person name="King N."/>
            <person name="Lang F.B.F."/>
            <person name="Roger A.J."/>
            <person name="Ruiz-Trillo I."/>
            <person name="Young S.K."/>
            <person name="Zeng Q."/>
            <person name="Gargeya S."/>
            <person name="Fitzgerald M."/>
            <person name="Haas B."/>
            <person name="Abouelleil A."/>
            <person name="Alvarado L."/>
            <person name="Arachchi H.M."/>
            <person name="Berlin A."/>
            <person name="Chapman S.B."/>
            <person name="Gearin G."/>
            <person name="Goldberg J."/>
            <person name="Griggs A."/>
            <person name="Gujja S."/>
            <person name="Hansen M."/>
            <person name="Heiman D."/>
            <person name="Howarth C."/>
            <person name="Larimer J."/>
            <person name="Lui A."/>
            <person name="MacDonald P.J.P."/>
            <person name="McCowen C."/>
            <person name="Montmayeur A."/>
            <person name="Murphy C."/>
            <person name="Neiman D."/>
            <person name="Pearson M."/>
            <person name="Priest M."/>
            <person name="Roberts A."/>
            <person name="Saif S."/>
            <person name="Shea T."/>
            <person name="Sisk P."/>
            <person name="Stolte C."/>
            <person name="Sykes S."/>
            <person name="Wortman J."/>
            <person name="Nusbaum C."/>
            <person name="Birren B."/>
        </authorList>
    </citation>
    <scope>NUCLEOTIDE SEQUENCE [LARGE SCALE GENOMIC DNA]</scope>
    <source>
        <strain evidence="4 5">ATCC 38327</strain>
    </source>
</reference>
<feature type="compositionally biased region" description="Basic and acidic residues" evidence="3">
    <location>
        <begin position="244"/>
        <end position="270"/>
    </location>
</feature>